<reference evidence="1 2" key="1">
    <citation type="submission" date="2019-09" db="EMBL/GenBank/DDBJ databases">
        <authorList>
            <person name="Chandra G."/>
            <person name="Truman W A."/>
        </authorList>
    </citation>
    <scope>NUCLEOTIDE SEQUENCE [LARGE SCALE GENOMIC DNA]</scope>
    <source>
        <strain evidence="1">PS925</strain>
    </source>
</reference>
<gene>
    <name evidence="1" type="ORF">PS925_01451</name>
</gene>
<evidence type="ECO:0000313" key="1">
    <source>
        <dbReference type="EMBL" id="VVP91670.1"/>
    </source>
</evidence>
<dbReference type="RefSeq" id="WP_150793123.1">
    <property type="nucleotide sequence ID" value="NZ_CABVJG010000003.1"/>
</dbReference>
<dbReference type="AlphaFoldDB" id="A0A5E7T0H0"/>
<dbReference type="EMBL" id="CABVJG010000003">
    <property type="protein sequence ID" value="VVP91670.1"/>
    <property type="molecule type" value="Genomic_DNA"/>
</dbReference>
<evidence type="ECO:0000313" key="2">
    <source>
        <dbReference type="Proteomes" id="UP000412311"/>
    </source>
</evidence>
<accession>A0A5E7T0H0</accession>
<organism evidence="1 2">
    <name type="scientific">Pseudomonas fluorescens</name>
    <dbReference type="NCBI Taxonomy" id="294"/>
    <lineage>
        <taxon>Bacteria</taxon>
        <taxon>Pseudomonadati</taxon>
        <taxon>Pseudomonadota</taxon>
        <taxon>Gammaproteobacteria</taxon>
        <taxon>Pseudomonadales</taxon>
        <taxon>Pseudomonadaceae</taxon>
        <taxon>Pseudomonas</taxon>
    </lineage>
</organism>
<sequence>MIVKKGDVITLASGIFESYNREGPFIAVHGFDIDAFVSERAHAGMTKLEVDDLLEDIPAMLIERGLIAELPCRRIYLGAMGEIDIKAEKCGH</sequence>
<name>A0A5E7T0H0_PSEFL</name>
<dbReference type="Proteomes" id="UP000412311">
    <property type="component" value="Unassembled WGS sequence"/>
</dbReference>
<protein>
    <submittedName>
        <fullName evidence="1">Uncharacterized protein</fullName>
    </submittedName>
</protein>
<proteinExistence type="predicted"/>